<gene>
    <name evidence="2" type="ORF">SAMN04488109_4239</name>
</gene>
<dbReference type="Proteomes" id="UP000184212">
    <property type="component" value="Unassembled WGS sequence"/>
</dbReference>
<evidence type="ECO:0000259" key="1">
    <source>
        <dbReference type="Pfam" id="PF13657"/>
    </source>
</evidence>
<organism evidence="2 3">
    <name type="scientific">Chryseolinea serpens</name>
    <dbReference type="NCBI Taxonomy" id="947013"/>
    <lineage>
        <taxon>Bacteria</taxon>
        <taxon>Pseudomonadati</taxon>
        <taxon>Bacteroidota</taxon>
        <taxon>Cytophagia</taxon>
        <taxon>Cytophagales</taxon>
        <taxon>Fulvivirgaceae</taxon>
        <taxon>Chryseolinea</taxon>
    </lineage>
</organism>
<keyword evidence="2" id="KW-0808">Transferase</keyword>
<name>A0A1M5TST0_9BACT</name>
<dbReference type="GO" id="GO:0016301">
    <property type="term" value="F:kinase activity"/>
    <property type="evidence" value="ECO:0007669"/>
    <property type="project" value="UniProtKB-KW"/>
</dbReference>
<dbReference type="AlphaFoldDB" id="A0A1M5TST0"/>
<proteinExistence type="predicted"/>
<evidence type="ECO:0000313" key="2">
    <source>
        <dbReference type="EMBL" id="SHH53473.1"/>
    </source>
</evidence>
<feature type="domain" description="HipA N-terminal subdomain 1" evidence="1">
    <location>
        <begin position="5"/>
        <end position="103"/>
    </location>
</feature>
<sequence length="113" mass="12971">MRKGKVYRNGELVGYIIERDRKNYTFSYDAAWYADPNKPAVSLTLPKTQKEYHSEYLFPFFFNMLSEGVNKRLQSTVLRIDEADHFGLLLATAQADTIGAITVTPDETVKEDE</sequence>
<dbReference type="OrthoDB" id="196808at2"/>
<keyword evidence="2" id="KW-0418">Kinase</keyword>
<dbReference type="EMBL" id="FQWQ01000003">
    <property type="protein sequence ID" value="SHH53473.1"/>
    <property type="molecule type" value="Genomic_DNA"/>
</dbReference>
<protein>
    <submittedName>
        <fullName evidence="2">Serine/threonine-protein kinase HipA</fullName>
    </submittedName>
</protein>
<dbReference type="STRING" id="947013.SAMN04488109_4239"/>
<dbReference type="NCBIfam" id="TIGR03071">
    <property type="entry name" value="couple_hipA"/>
    <property type="match status" value="1"/>
</dbReference>
<dbReference type="RefSeq" id="WP_073137958.1">
    <property type="nucleotide sequence ID" value="NZ_FQWQ01000003.1"/>
</dbReference>
<evidence type="ECO:0000313" key="3">
    <source>
        <dbReference type="Proteomes" id="UP000184212"/>
    </source>
</evidence>
<dbReference type="InterPro" id="IPR017508">
    <property type="entry name" value="HipA_N1"/>
</dbReference>
<accession>A0A1M5TST0</accession>
<keyword evidence="3" id="KW-1185">Reference proteome</keyword>
<dbReference type="Pfam" id="PF13657">
    <property type="entry name" value="Couple_hipA"/>
    <property type="match status" value="1"/>
</dbReference>
<reference evidence="2 3" key="1">
    <citation type="submission" date="2016-11" db="EMBL/GenBank/DDBJ databases">
        <authorList>
            <person name="Jaros S."/>
            <person name="Januszkiewicz K."/>
            <person name="Wedrychowicz H."/>
        </authorList>
    </citation>
    <scope>NUCLEOTIDE SEQUENCE [LARGE SCALE GENOMIC DNA]</scope>
    <source>
        <strain evidence="2 3">DSM 24574</strain>
    </source>
</reference>